<organism evidence="24 25">
    <name type="scientific">Pleurodeles waltl</name>
    <name type="common">Iberian ribbed newt</name>
    <dbReference type="NCBI Taxonomy" id="8319"/>
    <lineage>
        <taxon>Eukaryota</taxon>
        <taxon>Metazoa</taxon>
        <taxon>Chordata</taxon>
        <taxon>Craniata</taxon>
        <taxon>Vertebrata</taxon>
        <taxon>Euteleostomi</taxon>
        <taxon>Amphibia</taxon>
        <taxon>Batrachia</taxon>
        <taxon>Caudata</taxon>
        <taxon>Salamandroidea</taxon>
        <taxon>Salamandridae</taxon>
        <taxon>Pleurodelinae</taxon>
        <taxon>Pleurodeles</taxon>
    </lineage>
</organism>
<evidence type="ECO:0000256" key="9">
    <source>
        <dbReference type="ARBA" id="ARBA00024484"/>
    </source>
</evidence>
<dbReference type="GO" id="GO:0016020">
    <property type="term" value="C:membrane"/>
    <property type="evidence" value="ECO:0007669"/>
    <property type="project" value="TreeGrafter"/>
</dbReference>
<dbReference type="EMBL" id="JANPWB010000001">
    <property type="protein sequence ID" value="KAJ1212742.1"/>
    <property type="molecule type" value="Genomic_DNA"/>
</dbReference>
<dbReference type="GO" id="GO:0047676">
    <property type="term" value="F:arachidonate-CoA ligase activity"/>
    <property type="evidence" value="ECO:0007669"/>
    <property type="project" value="UniProtKB-EC"/>
</dbReference>
<evidence type="ECO:0000256" key="1">
    <source>
        <dbReference type="ARBA" id="ARBA00004496"/>
    </source>
</evidence>
<evidence type="ECO:0000256" key="17">
    <source>
        <dbReference type="ARBA" id="ARBA00040479"/>
    </source>
</evidence>
<comment type="similarity">
    <text evidence="11">Belongs to the HINT family.</text>
</comment>
<evidence type="ECO:0000256" key="7">
    <source>
        <dbReference type="ARBA" id="ARBA00023098"/>
    </source>
</evidence>
<dbReference type="PROSITE" id="PS51084">
    <property type="entry name" value="HIT_2"/>
    <property type="match status" value="1"/>
</dbReference>
<dbReference type="PANTHER" id="PTHR43272:SF101">
    <property type="entry name" value="ACYL-COA SYNTHETASE BUBBLEGUM FAMILY MEMBER 2-RELATED"/>
    <property type="match status" value="1"/>
</dbReference>
<evidence type="ECO:0000256" key="13">
    <source>
        <dbReference type="ARBA" id="ARBA00026121"/>
    </source>
</evidence>
<comment type="catalytic activity">
    <reaction evidence="15">
        <text>(9Z)-octadecenoate + ATP + CoA = (9Z)-octadecenoyl-CoA + AMP + diphosphate</text>
        <dbReference type="Rhea" id="RHEA:33607"/>
        <dbReference type="ChEBI" id="CHEBI:30616"/>
        <dbReference type="ChEBI" id="CHEBI:30823"/>
        <dbReference type="ChEBI" id="CHEBI:33019"/>
        <dbReference type="ChEBI" id="CHEBI:57287"/>
        <dbReference type="ChEBI" id="CHEBI:57387"/>
        <dbReference type="ChEBI" id="CHEBI:456215"/>
    </reaction>
    <physiologicalReaction direction="left-to-right" evidence="15">
        <dbReference type="Rhea" id="RHEA:33608"/>
    </physiologicalReaction>
</comment>
<keyword evidence="4" id="KW-0547">Nucleotide-binding</keyword>
<evidence type="ECO:0000256" key="6">
    <source>
        <dbReference type="ARBA" id="ARBA00022840"/>
    </source>
</evidence>
<dbReference type="PRINTS" id="PR00332">
    <property type="entry name" value="HISTRIAD"/>
</dbReference>
<evidence type="ECO:0000256" key="18">
    <source>
        <dbReference type="ARBA" id="ARBA00042118"/>
    </source>
</evidence>
<evidence type="ECO:0000256" key="12">
    <source>
        <dbReference type="ARBA" id="ARBA00026113"/>
    </source>
</evidence>
<sequence>MAGPSLLLSRALRGPRLLLRLRTPSAALQRPQRCYSADTGGNSDEVLKAQQVDEARRKYAKSSPTIFSKIIDRVIPAEIVYEDEKCLVFRDANPQAPVHLLVIPKTPIARISDVSDADAGLLGYLVVIASKIAKKEGLSEGYRLVDMTSVDLEEDEDTEVKLAPADSLWTTECDGAVQLRMEEMGDASSPPITTLQMFRETVQKYSDKVAFAKKRDGQWETTTYLQYYNKCRAAAKGFLRLGLEPFHGVGILGFNAPEWLISTIGGIMAGGLAVGIYTSNSPEACQYVAENCKANILVVENPQQLAKILQVQDQLPHLKAIVQYSGELEEERPNLYTWKDFMELGEEVPDSDVDAIIASRKANQCCLLIYTSGTTGQPKGVMLSHDNITWTSKAIGKRMRLNKDVLTVSYLPLSHIAAQMLDIWIAICHGGATYFAQPDALKGSLVSTLQEVQPTLFLGVPRVWEKIQERMKEAESKASFIKLKISTWAKGVGLEAGKNRMNGNTDTPWGFMLADALVFQRVKAALGLDHCTLSLTGAAPITNDTMEFFLSLNIPLMEIYGMSECSGPHTMSQPDAFRIPSCGMELEGCQTRIHRPEEDGTGEICFWGRHVFMGYLNMEDSTKEALDEEGWLHSGDLGKHDEDGFLYVTGRIKELIITAGGENIPLVLIETAVKDELPIISNAMLVGDKRKFLSMLLTLKCKVDLESGEPQDDLTPEAIQLCQQLGSSATRVSEVVRSKDPAINDAINRGMERVNQKATSNAQKVQKWTILEKDFSIVGGELGPTLKLRRPVVLKMYEKLIDEFYTS</sequence>
<evidence type="ECO:0000256" key="19">
    <source>
        <dbReference type="ARBA" id="ARBA00043192"/>
    </source>
</evidence>
<keyword evidence="5" id="KW-0276">Fatty acid metabolism</keyword>
<keyword evidence="2" id="KW-0963">Cytoplasm</keyword>
<dbReference type="CDD" id="cd05933">
    <property type="entry name" value="ACSBG_like"/>
    <property type="match status" value="1"/>
</dbReference>
<evidence type="ECO:0000256" key="14">
    <source>
        <dbReference type="ARBA" id="ARBA00035848"/>
    </source>
</evidence>
<dbReference type="InterPro" id="IPR020845">
    <property type="entry name" value="AMP-binding_CS"/>
</dbReference>
<keyword evidence="25" id="KW-1185">Reference proteome</keyword>
<comment type="similarity">
    <text evidence="16">Belongs to the ATP-dependent AMP-binding enzyme family. Bubblegum subfamily.</text>
</comment>
<dbReference type="GO" id="GO:0005783">
    <property type="term" value="C:endoplasmic reticulum"/>
    <property type="evidence" value="ECO:0007669"/>
    <property type="project" value="TreeGrafter"/>
</dbReference>
<comment type="caution">
    <text evidence="24">The sequence shown here is derived from an EMBL/GenBank/DDBJ whole genome shotgun (WGS) entry which is preliminary data.</text>
</comment>
<evidence type="ECO:0000256" key="4">
    <source>
        <dbReference type="ARBA" id="ARBA00022741"/>
    </source>
</evidence>
<evidence type="ECO:0000313" key="25">
    <source>
        <dbReference type="Proteomes" id="UP001066276"/>
    </source>
</evidence>
<comment type="caution">
    <text evidence="22">Lacks conserved residue(s) required for the propagation of feature annotation.</text>
</comment>
<evidence type="ECO:0000256" key="16">
    <source>
        <dbReference type="ARBA" id="ARBA00038034"/>
    </source>
</evidence>
<dbReference type="InterPro" id="IPR042099">
    <property type="entry name" value="ANL_N_sf"/>
</dbReference>
<evidence type="ECO:0000256" key="2">
    <source>
        <dbReference type="ARBA" id="ARBA00022490"/>
    </source>
</evidence>
<keyword evidence="7" id="KW-0443">Lipid metabolism</keyword>
<dbReference type="Proteomes" id="UP001066276">
    <property type="component" value="Chromosome 1_1"/>
</dbReference>
<evidence type="ECO:0000256" key="21">
    <source>
        <dbReference type="ARBA" id="ARBA00049139"/>
    </source>
</evidence>
<dbReference type="InterPro" id="IPR011146">
    <property type="entry name" value="HIT-like"/>
</dbReference>
<accession>A0AAV7WIV4</accession>
<protein>
    <recommendedName>
        <fullName evidence="17">Long-chain-fatty-acid--CoA ligase ACSBG2</fullName>
        <ecNumber evidence="12">6.2.1.15</ecNumber>
        <ecNumber evidence="13">6.2.1.3</ecNumber>
    </recommendedName>
    <alternativeName>
        <fullName evidence="19">Acyl-CoA synthetase bubblegum family member 2</fullName>
    </alternativeName>
    <alternativeName>
        <fullName evidence="18">Arachidonate--CoA ligase ACSBG2</fullName>
    </alternativeName>
</protein>
<comment type="subcellular location">
    <subcellularLocation>
        <location evidence="1">Cytoplasm</location>
    </subcellularLocation>
</comment>
<keyword evidence="6" id="KW-0067">ATP-binding</keyword>
<evidence type="ECO:0000256" key="3">
    <source>
        <dbReference type="ARBA" id="ARBA00022598"/>
    </source>
</evidence>
<evidence type="ECO:0000256" key="22">
    <source>
        <dbReference type="PROSITE-ProRule" id="PRU00464"/>
    </source>
</evidence>
<evidence type="ECO:0000256" key="15">
    <source>
        <dbReference type="ARBA" id="ARBA00036043"/>
    </source>
</evidence>
<reference evidence="24" key="1">
    <citation type="journal article" date="2022" name="bioRxiv">
        <title>Sequencing and chromosome-scale assembly of the giantPleurodeles waltlgenome.</title>
        <authorList>
            <person name="Brown T."/>
            <person name="Elewa A."/>
            <person name="Iarovenko S."/>
            <person name="Subramanian E."/>
            <person name="Araus A.J."/>
            <person name="Petzold A."/>
            <person name="Susuki M."/>
            <person name="Suzuki K.-i.T."/>
            <person name="Hayashi T."/>
            <person name="Toyoda A."/>
            <person name="Oliveira C."/>
            <person name="Osipova E."/>
            <person name="Leigh N.D."/>
            <person name="Simon A."/>
            <person name="Yun M.H."/>
        </authorList>
    </citation>
    <scope>NUCLEOTIDE SEQUENCE</scope>
    <source>
        <strain evidence="24">20211129_DDA</strain>
        <tissue evidence="24">Liver</tissue>
    </source>
</reference>
<dbReference type="GO" id="GO:0005524">
    <property type="term" value="F:ATP binding"/>
    <property type="evidence" value="ECO:0007669"/>
    <property type="project" value="UniProtKB-KW"/>
</dbReference>
<dbReference type="SUPFAM" id="SSF54197">
    <property type="entry name" value="HIT-like"/>
    <property type="match status" value="1"/>
</dbReference>
<dbReference type="Gene3D" id="3.30.428.10">
    <property type="entry name" value="HIT-like"/>
    <property type="match status" value="1"/>
</dbReference>
<dbReference type="Gene3D" id="3.40.50.12780">
    <property type="entry name" value="N-terminal domain of ligase-like"/>
    <property type="match status" value="1"/>
</dbReference>
<comment type="catalytic activity">
    <reaction evidence="14">
        <text>(9Z,12Z)-octadecadienoate + ATP + CoA = (9Z,12Z)-octadecadienoyl-CoA + AMP + diphosphate</text>
        <dbReference type="Rhea" id="RHEA:33651"/>
        <dbReference type="ChEBI" id="CHEBI:30245"/>
        <dbReference type="ChEBI" id="CHEBI:30616"/>
        <dbReference type="ChEBI" id="CHEBI:33019"/>
        <dbReference type="ChEBI" id="CHEBI:57287"/>
        <dbReference type="ChEBI" id="CHEBI:57383"/>
        <dbReference type="ChEBI" id="CHEBI:456215"/>
    </reaction>
    <physiologicalReaction direction="left-to-right" evidence="14">
        <dbReference type="Rhea" id="RHEA:33652"/>
    </physiologicalReaction>
</comment>
<dbReference type="PROSITE" id="PS00455">
    <property type="entry name" value="AMP_BINDING"/>
    <property type="match status" value="1"/>
</dbReference>
<comment type="catalytic activity">
    <reaction evidence="21">
        <text>hexadecanoate + ATP + CoA = hexadecanoyl-CoA + AMP + diphosphate</text>
        <dbReference type="Rhea" id="RHEA:30751"/>
        <dbReference type="ChEBI" id="CHEBI:7896"/>
        <dbReference type="ChEBI" id="CHEBI:30616"/>
        <dbReference type="ChEBI" id="CHEBI:33019"/>
        <dbReference type="ChEBI" id="CHEBI:57287"/>
        <dbReference type="ChEBI" id="CHEBI:57379"/>
        <dbReference type="ChEBI" id="CHEBI:456215"/>
    </reaction>
    <physiologicalReaction direction="left-to-right" evidence="21">
        <dbReference type="Rhea" id="RHEA:30752"/>
    </physiologicalReaction>
</comment>
<evidence type="ECO:0000256" key="5">
    <source>
        <dbReference type="ARBA" id="ARBA00022832"/>
    </source>
</evidence>
<evidence type="ECO:0000256" key="8">
    <source>
        <dbReference type="ARBA" id="ARBA00024472"/>
    </source>
</evidence>
<evidence type="ECO:0000256" key="11">
    <source>
        <dbReference type="ARBA" id="ARBA00025764"/>
    </source>
</evidence>
<keyword evidence="3" id="KW-0436">Ligase</keyword>
<evidence type="ECO:0000256" key="10">
    <source>
        <dbReference type="ARBA" id="ARBA00024548"/>
    </source>
</evidence>
<proteinExistence type="inferred from homology"/>
<evidence type="ECO:0000313" key="24">
    <source>
        <dbReference type="EMBL" id="KAJ1212742.1"/>
    </source>
</evidence>
<comment type="catalytic activity">
    <reaction evidence="9">
        <text>a long-chain fatty acid + ATP + CoA = a long-chain fatty acyl-CoA + AMP + diphosphate</text>
        <dbReference type="Rhea" id="RHEA:15421"/>
        <dbReference type="ChEBI" id="CHEBI:30616"/>
        <dbReference type="ChEBI" id="CHEBI:33019"/>
        <dbReference type="ChEBI" id="CHEBI:57287"/>
        <dbReference type="ChEBI" id="CHEBI:57560"/>
        <dbReference type="ChEBI" id="CHEBI:83139"/>
        <dbReference type="ChEBI" id="CHEBI:456215"/>
        <dbReference type="EC" id="6.2.1.3"/>
    </reaction>
    <physiologicalReaction direction="left-to-right" evidence="9">
        <dbReference type="Rhea" id="RHEA:15422"/>
    </physiologicalReaction>
</comment>
<dbReference type="Pfam" id="PF01230">
    <property type="entry name" value="HIT"/>
    <property type="match status" value="1"/>
</dbReference>
<dbReference type="Pfam" id="PF00501">
    <property type="entry name" value="AMP-binding"/>
    <property type="match status" value="1"/>
</dbReference>
<comment type="catalytic activity">
    <reaction evidence="8">
        <text>adenosine 5'-phosphoramidate + H2O = NH4(+) + AMP</text>
        <dbReference type="Rhea" id="RHEA:67916"/>
        <dbReference type="ChEBI" id="CHEBI:15377"/>
        <dbReference type="ChEBI" id="CHEBI:28938"/>
        <dbReference type="ChEBI" id="CHEBI:57890"/>
        <dbReference type="ChEBI" id="CHEBI:456215"/>
    </reaction>
</comment>
<dbReference type="InterPro" id="IPR000873">
    <property type="entry name" value="AMP-dep_synth/lig_dom"/>
</dbReference>
<comment type="catalytic activity">
    <reaction evidence="20">
        <text>tetracosanoate + ATP + CoA = tetracosanoyl-CoA + AMP + diphosphate</text>
        <dbReference type="Rhea" id="RHEA:33639"/>
        <dbReference type="ChEBI" id="CHEBI:30616"/>
        <dbReference type="ChEBI" id="CHEBI:31014"/>
        <dbReference type="ChEBI" id="CHEBI:33019"/>
        <dbReference type="ChEBI" id="CHEBI:57287"/>
        <dbReference type="ChEBI" id="CHEBI:65052"/>
        <dbReference type="ChEBI" id="CHEBI:456215"/>
    </reaction>
    <physiologicalReaction direction="left-to-right" evidence="20">
        <dbReference type="Rhea" id="RHEA:33640"/>
    </physiologicalReaction>
</comment>
<evidence type="ECO:0000256" key="20">
    <source>
        <dbReference type="ARBA" id="ARBA00048666"/>
    </source>
</evidence>
<dbReference type="InterPro" id="IPR036265">
    <property type="entry name" value="HIT-like_sf"/>
</dbReference>
<feature type="domain" description="HIT" evidence="23">
    <location>
        <begin position="66"/>
        <end position="134"/>
    </location>
</feature>
<evidence type="ECO:0000259" key="23">
    <source>
        <dbReference type="PROSITE" id="PS51084"/>
    </source>
</evidence>
<dbReference type="EC" id="6.2.1.3" evidence="13"/>
<dbReference type="InterPro" id="IPR001310">
    <property type="entry name" value="Histidine_triad_HIT"/>
</dbReference>
<dbReference type="EC" id="6.2.1.15" evidence="12"/>
<comment type="catalytic activity">
    <reaction evidence="10">
        <text>(5Z,8Z,11Z,14Z)-eicosatetraenoate + ATP + CoA = (5Z,8Z,11Z,14Z)-eicosatetraenoyl-CoA + AMP + diphosphate</text>
        <dbReference type="Rhea" id="RHEA:19713"/>
        <dbReference type="ChEBI" id="CHEBI:30616"/>
        <dbReference type="ChEBI" id="CHEBI:32395"/>
        <dbReference type="ChEBI" id="CHEBI:33019"/>
        <dbReference type="ChEBI" id="CHEBI:57287"/>
        <dbReference type="ChEBI" id="CHEBI:57368"/>
        <dbReference type="ChEBI" id="CHEBI:456215"/>
        <dbReference type="EC" id="6.2.1.15"/>
    </reaction>
    <physiologicalReaction direction="left-to-right" evidence="10">
        <dbReference type="Rhea" id="RHEA:19714"/>
    </physiologicalReaction>
</comment>
<dbReference type="PANTHER" id="PTHR43272">
    <property type="entry name" value="LONG-CHAIN-FATTY-ACID--COA LIGASE"/>
    <property type="match status" value="1"/>
</dbReference>
<gene>
    <name evidence="24" type="ORF">NDU88_000388</name>
</gene>
<dbReference type="SUPFAM" id="SSF56801">
    <property type="entry name" value="Acetyl-CoA synthetase-like"/>
    <property type="match status" value="1"/>
</dbReference>
<dbReference type="AlphaFoldDB" id="A0AAV7WIV4"/>
<name>A0AAV7WIV4_PLEWA</name>